<dbReference type="Proteomes" id="UP000674938">
    <property type="component" value="Unassembled WGS sequence"/>
</dbReference>
<reference evidence="2" key="1">
    <citation type="submission" date="2020-12" db="EMBL/GenBank/DDBJ databases">
        <title>Vagococcus allomyrinae sp. nov. and Enterococcus lavae sp. nov., isolated from the larvae of Allomyrina dichotoma.</title>
        <authorList>
            <person name="Lee S.D."/>
        </authorList>
    </citation>
    <scope>NUCLEOTIDE SEQUENCE</scope>
    <source>
        <strain evidence="2">BWB3-3</strain>
    </source>
</reference>
<name>A0A940SV31_9ENTE</name>
<gene>
    <name evidence="2" type="ORF">I6N95_02775</name>
</gene>
<dbReference type="Pfam" id="PF00480">
    <property type="entry name" value="ROK"/>
    <property type="match status" value="1"/>
</dbReference>
<evidence type="ECO:0000313" key="3">
    <source>
        <dbReference type="Proteomes" id="UP000674938"/>
    </source>
</evidence>
<sequence>MTYYVGIDIGGTNVKFGLVTETGEILADGKVSTNHNGAELIQTIKGIVSKYQQEYLITAVGLSVPGVVEENGFLTTGGSIQDFYGIDLKGLLEETLSLPVFVENDANSAALAEKWLGAGKDYQHMLCVVVGTGIGGGIILNGELFRGAHSNAGEFGFMVVQPIKNHDTRLATLSLTGSVQCGVVSPYEVSQQGHETNQLDGETVFRLAAEGDVVAQELIDVFYDRLALGIFNIGISFDPEIVLIGGAISSNQAFMKELERRVNLLKEGHIDMGNVQLPQIRSCQFFNQAGIIGAVYRSITALAKEAK</sequence>
<accession>A0A940SV31</accession>
<keyword evidence="3" id="KW-1185">Reference proteome</keyword>
<comment type="similarity">
    <text evidence="1">Belongs to the ROK (NagC/XylR) family.</text>
</comment>
<protein>
    <submittedName>
        <fullName evidence="2">ROK family protein</fullName>
    </submittedName>
</protein>
<dbReference type="Gene3D" id="3.30.420.40">
    <property type="match status" value="2"/>
</dbReference>
<dbReference type="InterPro" id="IPR043129">
    <property type="entry name" value="ATPase_NBD"/>
</dbReference>
<evidence type="ECO:0000256" key="1">
    <source>
        <dbReference type="ARBA" id="ARBA00006479"/>
    </source>
</evidence>
<dbReference type="InterPro" id="IPR000600">
    <property type="entry name" value="ROK"/>
</dbReference>
<dbReference type="CDD" id="cd24152">
    <property type="entry name" value="ASKHA_NBD_ROK-like"/>
    <property type="match status" value="1"/>
</dbReference>
<proteinExistence type="inferred from homology"/>
<dbReference type="EMBL" id="JAEEGA010000002">
    <property type="protein sequence ID" value="MBP1039928.1"/>
    <property type="molecule type" value="Genomic_DNA"/>
</dbReference>
<dbReference type="AlphaFoldDB" id="A0A940SV31"/>
<comment type="caution">
    <text evidence="2">The sequence shown here is derived from an EMBL/GenBank/DDBJ whole genome shotgun (WGS) entry which is preliminary data.</text>
</comment>
<organism evidence="2 3">
    <name type="scientific">Vagococcus allomyrinae</name>
    <dbReference type="NCBI Taxonomy" id="2794353"/>
    <lineage>
        <taxon>Bacteria</taxon>
        <taxon>Bacillati</taxon>
        <taxon>Bacillota</taxon>
        <taxon>Bacilli</taxon>
        <taxon>Lactobacillales</taxon>
        <taxon>Enterococcaceae</taxon>
        <taxon>Vagococcus</taxon>
    </lineage>
</organism>
<dbReference type="RefSeq" id="WP_209524833.1">
    <property type="nucleotide sequence ID" value="NZ_JAEEGA010000002.1"/>
</dbReference>
<evidence type="ECO:0000313" key="2">
    <source>
        <dbReference type="EMBL" id="MBP1039928.1"/>
    </source>
</evidence>
<dbReference type="PANTHER" id="PTHR18964">
    <property type="entry name" value="ROK (REPRESSOR, ORF, KINASE) FAMILY"/>
    <property type="match status" value="1"/>
</dbReference>
<dbReference type="SUPFAM" id="SSF53067">
    <property type="entry name" value="Actin-like ATPase domain"/>
    <property type="match status" value="1"/>
</dbReference>
<dbReference type="PANTHER" id="PTHR18964:SF165">
    <property type="entry name" value="BETA-GLUCOSIDE KINASE"/>
    <property type="match status" value="1"/>
</dbReference>